<dbReference type="SUPFAM" id="SSF51695">
    <property type="entry name" value="PLC-like phosphodiesterases"/>
    <property type="match status" value="1"/>
</dbReference>
<dbReference type="eggNOG" id="COG0584">
    <property type="taxonomic scope" value="Bacteria"/>
</dbReference>
<dbReference type="Pfam" id="PF03009">
    <property type="entry name" value="GDPD"/>
    <property type="match status" value="1"/>
</dbReference>
<dbReference type="AlphaFoldDB" id="A0A098LES7"/>
<reference evidence="2 3" key="1">
    <citation type="submission" date="2014-09" db="EMBL/GenBank/DDBJ databases">
        <title>Sporocytophaga myxococcoides PG-01 genome sequencing.</title>
        <authorList>
            <person name="Liu L."/>
            <person name="Gao P.J."/>
            <person name="Chen G.J."/>
            <person name="Wang L.S."/>
        </authorList>
    </citation>
    <scope>NUCLEOTIDE SEQUENCE [LARGE SCALE GENOMIC DNA]</scope>
    <source>
        <strain evidence="2 3">PG-01</strain>
    </source>
</reference>
<comment type="caution">
    <text evidence="2">The sequence shown here is derived from an EMBL/GenBank/DDBJ whole genome shotgun (WGS) entry which is preliminary data.</text>
</comment>
<dbReference type="PROSITE" id="PS51704">
    <property type="entry name" value="GP_PDE"/>
    <property type="match status" value="1"/>
</dbReference>
<dbReference type="PANTHER" id="PTHR46211">
    <property type="entry name" value="GLYCEROPHOSPHORYL DIESTER PHOSPHODIESTERASE"/>
    <property type="match status" value="1"/>
</dbReference>
<proteinExistence type="predicted"/>
<dbReference type="GO" id="GO:0006629">
    <property type="term" value="P:lipid metabolic process"/>
    <property type="evidence" value="ECO:0007669"/>
    <property type="project" value="InterPro"/>
</dbReference>
<gene>
    <name evidence="2" type="ORF">MYP_2659</name>
</gene>
<organism evidence="2 3">
    <name type="scientific">Sporocytophaga myxococcoides</name>
    <dbReference type="NCBI Taxonomy" id="153721"/>
    <lineage>
        <taxon>Bacteria</taxon>
        <taxon>Pseudomonadati</taxon>
        <taxon>Bacteroidota</taxon>
        <taxon>Cytophagia</taxon>
        <taxon>Cytophagales</taxon>
        <taxon>Cytophagaceae</taxon>
        <taxon>Sporocytophaga</taxon>
    </lineage>
</organism>
<protein>
    <submittedName>
        <fullName evidence="2">Glycerophosphoryl diester phosphodiesterase</fullName>
    </submittedName>
</protein>
<name>A0A098LES7_9BACT</name>
<dbReference type="Gene3D" id="3.20.20.190">
    <property type="entry name" value="Phosphatidylinositol (PI) phosphodiesterase"/>
    <property type="match status" value="1"/>
</dbReference>
<sequence length="241" mass="27753">MAHKGGGGGGPFQENTIEAAIYGFEQTEGIEIDLQLSRNNTIWLFHDEFFYECNGKDKSRIPGQTDNEIRTFIACQTQPYKLSTLEEVFQYHRNHHLNKKISLDVKSWLPTAYSNTTSYMVRLADQISDLVKAYSMQNYILVECENAVFLNRIKKNRTGVETYLTTFGDFYEGMRKALKAGYTGLSYKYGGPNTLTVENMELLRRKGLKIEIWTLESKDEILKIAEELKPDYIQTDNVLLQ</sequence>
<accession>A0A098LES7</accession>
<feature type="domain" description="GP-PDE" evidence="1">
    <location>
        <begin position="1"/>
        <end position="241"/>
    </location>
</feature>
<dbReference type="STRING" id="153721.MYP_2659"/>
<dbReference type="CDD" id="cd08556">
    <property type="entry name" value="GDPD"/>
    <property type="match status" value="1"/>
</dbReference>
<dbReference type="PANTHER" id="PTHR46211:SF14">
    <property type="entry name" value="GLYCEROPHOSPHODIESTER PHOSPHODIESTERASE"/>
    <property type="match status" value="1"/>
</dbReference>
<dbReference type="InterPro" id="IPR030395">
    <property type="entry name" value="GP_PDE_dom"/>
</dbReference>
<dbReference type="GO" id="GO:0008081">
    <property type="term" value="F:phosphoric diester hydrolase activity"/>
    <property type="evidence" value="ECO:0007669"/>
    <property type="project" value="InterPro"/>
</dbReference>
<dbReference type="InterPro" id="IPR017946">
    <property type="entry name" value="PLC-like_Pdiesterase_TIM-brl"/>
</dbReference>
<evidence type="ECO:0000313" key="3">
    <source>
        <dbReference type="Proteomes" id="UP000030185"/>
    </source>
</evidence>
<dbReference type="Proteomes" id="UP000030185">
    <property type="component" value="Unassembled WGS sequence"/>
</dbReference>
<keyword evidence="3" id="KW-1185">Reference proteome</keyword>
<evidence type="ECO:0000313" key="2">
    <source>
        <dbReference type="EMBL" id="GAL85430.1"/>
    </source>
</evidence>
<dbReference type="EMBL" id="BBLT01000005">
    <property type="protein sequence ID" value="GAL85430.1"/>
    <property type="molecule type" value="Genomic_DNA"/>
</dbReference>
<evidence type="ECO:0000259" key="1">
    <source>
        <dbReference type="PROSITE" id="PS51704"/>
    </source>
</evidence>